<dbReference type="SUPFAM" id="SSF55961">
    <property type="entry name" value="Bet v1-like"/>
    <property type="match status" value="1"/>
</dbReference>
<sequence length="153" mass="17671">MIVTQSLSIEIAAERRKVFDYIADLRNDKYWRSEVNGTSITGEVQVGAVALEDSRLSPKVPSYLRKLRCTEWVDQTRVVYTSSTDESYFLRTLRTVHDNDRGGTRVCYTLEFDSAVVKVGLGFSLPHTIVNWVTKRAMRRYLRTLKRNLESKC</sequence>
<dbReference type="AlphaFoldDB" id="A0A4U9VDY0"/>
<proteinExistence type="predicted"/>
<keyword evidence="4" id="KW-1185">Reference proteome</keyword>
<evidence type="ECO:0000313" key="1">
    <source>
        <dbReference type="EMBL" id="MEZ0453756.1"/>
    </source>
</evidence>
<evidence type="ECO:0000313" key="2">
    <source>
        <dbReference type="EMBL" id="VTR43509.1"/>
    </source>
</evidence>
<dbReference type="InterPro" id="IPR019587">
    <property type="entry name" value="Polyketide_cyclase/dehydratase"/>
</dbReference>
<accession>A0A4U9VDY0</accession>
<dbReference type="InterPro" id="IPR023393">
    <property type="entry name" value="START-like_dom_sf"/>
</dbReference>
<protein>
    <submittedName>
        <fullName evidence="2">Polyketide cyclase / dehydrase and lipid transport</fullName>
    </submittedName>
    <submittedName>
        <fullName evidence="1">SRPBCC family protein</fullName>
    </submittedName>
</protein>
<evidence type="ECO:0000313" key="4">
    <source>
        <dbReference type="Proteomes" id="UP001566204"/>
    </source>
</evidence>
<gene>
    <name evidence="1" type="ORF">ABTW24_19350</name>
    <name evidence="2" type="ORF">NCTC11429_02875</name>
</gene>
<dbReference type="Proteomes" id="UP001566204">
    <property type="component" value="Unassembled WGS sequence"/>
</dbReference>
<dbReference type="EMBL" id="LR590484">
    <property type="protein sequence ID" value="VTR43509.1"/>
    <property type="molecule type" value="Genomic_DNA"/>
</dbReference>
<dbReference type="GeneID" id="78463572"/>
<dbReference type="Proteomes" id="UP000308196">
    <property type="component" value="Chromosome"/>
</dbReference>
<dbReference type="EMBL" id="JBEOQB010000006">
    <property type="protein sequence ID" value="MEZ0453756.1"/>
    <property type="molecule type" value="Genomic_DNA"/>
</dbReference>
<name>A0A4U9VDY0_9SPHI</name>
<organism evidence="2 3">
    <name type="scientific">Sphingobacterium thalpophilum</name>
    <dbReference type="NCBI Taxonomy" id="259"/>
    <lineage>
        <taxon>Bacteria</taxon>
        <taxon>Pseudomonadati</taxon>
        <taxon>Bacteroidota</taxon>
        <taxon>Sphingobacteriia</taxon>
        <taxon>Sphingobacteriales</taxon>
        <taxon>Sphingobacteriaceae</taxon>
        <taxon>Sphingobacterium</taxon>
    </lineage>
</organism>
<dbReference type="Gene3D" id="3.30.530.20">
    <property type="match status" value="1"/>
</dbReference>
<reference evidence="2 3" key="1">
    <citation type="submission" date="2019-05" db="EMBL/GenBank/DDBJ databases">
        <authorList>
            <consortium name="Pathogen Informatics"/>
        </authorList>
    </citation>
    <scope>NUCLEOTIDE SEQUENCE [LARGE SCALE GENOMIC DNA]</scope>
    <source>
        <strain evidence="2 3">NCTC11429</strain>
    </source>
</reference>
<dbReference type="Pfam" id="PF10604">
    <property type="entry name" value="Polyketide_cyc2"/>
    <property type="match status" value="1"/>
</dbReference>
<dbReference type="RefSeq" id="WP_028072162.1">
    <property type="nucleotide sequence ID" value="NZ_JBEOQA010000002.1"/>
</dbReference>
<reference evidence="1 4" key="2">
    <citation type="submission" date="2024-06" db="EMBL/GenBank/DDBJ databases">
        <title>Soil Sphingobacterium thalpophilum.</title>
        <authorList>
            <person name="Yang J."/>
            <person name="Li J."/>
        </authorList>
    </citation>
    <scope>NUCLEOTIDE SEQUENCE [LARGE SCALE GENOMIC DNA]</scope>
    <source>
        <strain evidence="1 4">22g91tb</strain>
    </source>
</reference>
<evidence type="ECO:0000313" key="3">
    <source>
        <dbReference type="Proteomes" id="UP000308196"/>
    </source>
</evidence>
<dbReference type="KEGG" id="stha:NCTC11429_02875"/>